<comment type="caution">
    <text evidence="2">The sequence shown here is derived from an EMBL/GenBank/DDBJ whole genome shotgun (WGS) entry which is preliminary data.</text>
</comment>
<accession>A0A8T0D668</accession>
<dbReference type="Gene3D" id="1.10.340.70">
    <property type="match status" value="1"/>
</dbReference>
<organism evidence="2 3">
    <name type="scientific">Paragonimus westermani</name>
    <dbReference type="NCBI Taxonomy" id="34504"/>
    <lineage>
        <taxon>Eukaryota</taxon>
        <taxon>Metazoa</taxon>
        <taxon>Spiralia</taxon>
        <taxon>Lophotrochozoa</taxon>
        <taxon>Platyhelminthes</taxon>
        <taxon>Trematoda</taxon>
        <taxon>Digenea</taxon>
        <taxon>Plagiorchiida</taxon>
        <taxon>Troglotremata</taxon>
        <taxon>Troglotrematidae</taxon>
        <taxon>Paragonimus</taxon>
    </lineage>
</organism>
<dbReference type="EMBL" id="JTDF01012341">
    <property type="protein sequence ID" value="KAF8563330.1"/>
    <property type="molecule type" value="Genomic_DNA"/>
</dbReference>
<dbReference type="Proteomes" id="UP000699462">
    <property type="component" value="Unassembled WGS sequence"/>
</dbReference>
<evidence type="ECO:0000259" key="1">
    <source>
        <dbReference type="Pfam" id="PF17921"/>
    </source>
</evidence>
<name>A0A8T0D668_9TREM</name>
<gene>
    <name evidence="2" type="ORF">P879_12025</name>
</gene>
<keyword evidence="3" id="KW-1185">Reference proteome</keyword>
<proteinExistence type="predicted"/>
<evidence type="ECO:0000313" key="2">
    <source>
        <dbReference type="EMBL" id="KAF8563330.1"/>
    </source>
</evidence>
<dbReference type="PANTHER" id="PTHR37984">
    <property type="entry name" value="PROTEIN CBG26694"/>
    <property type="match status" value="1"/>
</dbReference>
<sequence>MVLGDTLWQAPLAAEEDNCTGYEHVYLTLAESDSRLPRIRQTFVDDEEMEELEGQIRNGWPDKARKDELTTENGFVFRGERLVIPRGARKLTIQEMHRSHLGVRSCARRAKNTVYWPGMASHIKGFVSTCTVCKQYGTRQPQEPMVCSSVPKRP</sequence>
<evidence type="ECO:0000313" key="3">
    <source>
        <dbReference type="Proteomes" id="UP000699462"/>
    </source>
</evidence>
<dbReference type="Pfam" id="PF17921">
    <property type="entry name" value="Integrase_H2C2"/>
    <property type="match status" value="1"/>
</dbReference>
<dbReference type="InterPro" id="IPR050951">
    <property type="entry name" value="Retrovirus_Pol_polyprotein"/>
</dbReference>
<feature type="domain" description="Integrase zinc-binding" evidence="1">
    <location>
        <begin position="84"/>
        <end position="137"/>
    </location>
</feature>
<dbReference type="FunFam" id="1.10.340.70:FF:000004">
    <property type="entry name" value="Retrovirus-related Pol polyprotein from transposon 297-like Protein"/>
    <property type="match status" value="1"/>
</dbReference>
<reference evidence="2 3" key="1">
    <citation type="submission" date="2019-07" db="EMBL/GenBank/DDBJ databases">
        <title>Annotation for the trematode Paragonimus westermani.</title>
        <authorList>
            <person name="Choi Y.-J."/>
        </authorList>
    </citation>
    <scope>NUCLEOTIDE SEQUENCE [LARGE SCALE GENOMIC DNA]</scope>
    <source>
        <strain evidence="2">180907_Pwestermani</strain>
    </source>
</reference>
<protein>
    <recommendedName>
        <fullName evidence="1">Integrase zinc-binding domain-containing protein</fullName>
    </recommendedName>
</protein>
<dbReference type="InterPro" id="IPR041588">
    <property type="entry name" value="Integrase_H2C2"/>
</dbReference>
<dbReference type="OrthoDB" id="775972at2759"/>
<dbReference type="PANTHER" id="PTHR37984:SF8">
    <property type="entry name" value="CCHC-TYPE DOMAIN-CONTAINING PROTEIN"/>
    <property type="match status" value="1"/>
</dbReference>
<dbReference type="AlphaFoldDB" id="A0A8T0D668"/>